<proteinExistence type="predicted"/>
<reference evidence="2" key="1">
    <citation type="journal article" date="2019" name="Int. J. Syst. Evol. Microbiol.">
        <title>The Global Catalogue of Microorganisms (GCM) 10K type strain sequencing project: providing services to taxonomists for standard genome sequencing and annotation.</title>
        <authorList>
            <consortium name="The Broad Institute Genomics Platform"/>
            <consortium name="The Broad Institute Genome Sequencing Center for Infectious Disease"/>
            <person name="Wu L."/>
            <person name="Ma J."/>
        </authorList>
    </citation>
    <scope>NUCLEOTIDE SEQUENCE [LARGE SCALE GENOMIC DNA]</scope>
    <source>
        <strain evidence="2">TBRC 7912</strain>
    </source>
</reference>
<keyword evidence="2" id="KW-1185">Reference proteome</keyword>
<gene>
    <name evidence="1" type="ORF">ACFOYY_35465</name>
</gene>
<evidence type="ECO:0000313" key="1">
    <source>
        <dbReference type="EMBL" id="MFC3985475.1"/>
    </source>
</evidence>
<dbReference type="RefSeq" id="WP_386195581.1">
    <property type="nucleotide sequence ID" value="NZ_JBHSBC010000047.1"/>
</dbReference>
<organism evidence="1 2">
    <name type="scientific">Streptosporangium jomthongense</name>
    <dbReference type="NCBI Taxonomy" id="1193683"/>
    <lineage>
        <taxon>Bacteria</taxon>
        <taxon>Bacillati</taxon>
        <taxon>Actinomycetota</taxon>
        <taxon>Actinomycetes</taxon>
        <taxon>Streptosporangiales</taxon>
        <taxon>Streptosporangiaceae</taxon>
        <taxon>Streptosporangium</taxon>
    </lineage>
</organism>
<accession>A0ABV8FCS1</accession>
<protein>
    <submittedName>
        <fullName evidence="1">Uncharacterized protein</fullName>
    </submittedName>
</protein>
<dbReference type="EMBL" id="JBHSBC010000047">
    <property type="protein sequence ID" value="MFC3985475.1"/>
    <property type="molecule type" value="Genomic_DNA"/>
</dbReference>
<sequence>MTTTHIDCDEVARLVSAEIAVIERSFARRVAETLTEMRPSADDPTGQGVARGVEMAIRTVLALAGVPAGHRTGVNTGERPGTFLNASGEFVTAVDR</sequence>
<evidence type="ECO:0000313" key="2">
    <source>
        <dbReference type="Proteomes" id="UP001595698"/>
    </source>
</evidence>
<name>A0ABV8FCS1_9ACTN</name>
<dbReference type="Proteomes" id="UP001595698">
    <property type="component" value="Unassembled WGS sequence"/>
</dbReference>
<comment type="caution">
    <text evidence="1">The sequence shown here is derived from an EMBL/GenBank/DDBJ whole genome shotgun (WGS) entry which is preliminary data.</text>
</comment>